<dbReference type="InterPro" id="IPR013823">
    <property type="entry name" value="Ribosomal_bL12_C"/>
</dbReference>
<dbReference type="RefSeq" id="WP_189187014.1">
    <property type="nucleotide sequence ID" value="NZ_BMMM01000006.1"/>
</dbReference>
<proteinExistence type="predicted"/>
<evidence type="ECO:0000313" key="2">
    <source>
        <dbReference type="EMBL" id="GGN65598.1"/>
    </source>
</evidence>
<dbReference type="Gene3D" id="3.30.1390.10">
    <property type="match status" value="1"/>
</dbReference>
<dbReference type="Proteomes" id="UP000600365">
    <property type="component" value="Unassembled WGS sequence"/>
</dbReference>
<dbReference type="AlphaFoldDB" id="A0A917Y3E2"/>
<accession>A0A917Y3E2</accession>
<dbReference type="Pfam" id="PF00542">
    <property type="entry name" value="Ribosomal_L12"/>
    <property type="match status" value="1"/>
</dbReference>
<dbReference type="GO" id="GO:0006412">
    <property type="term" value="P:translation"/>
    <property type="evidence" value="ECO:0007669"/>
    <property type="project" value="InterPro"/>
</dbReference>
<evidence type="ECO:0000259" key="1">
    <source>
        <dbReference type="Pfam" id="PF00542"/>
    </source>
</evidence>
<organism evidence="2 3">
    <name type="scientific">Streptomyces albiflavescens</name>
    <dbReference type="NCBI Taxonomy" id="1623582"/>
    <lineage>
        <taxon>Bacteria</taxon>
        <taxon>Bacillati</taxon>
        <taxon>Actinomycetota</taxon>
        <taxon>Actinomycetes</taxon>
        <taxon>Kitasatosporales</taxon>
        <taxon>Streptomycetaceae</taxon>
        <taxon>Streptomyces</taxon>
    </lineage>
</organism>
<dbReference type="SUPFAM" id="SSF54736">
    <property type="entry name" value="ClpS-like"/>
    <property type="match status" value="1"/>
</dbReference>
<comment type="caution">
    <text evidence="2">The sequence shown here is derived from an EMBL/GenBank/DDBJ whole genome shotgun (WGS) entry which is preliminary data.</text>
</comment>
<name>A0A917Y3E2_9ACTN</name>
<gene>
    <name evidence="2" type="ORF">GCM10011579_036150</name>
</gene>
<sequence length="92" mass="10185">MEITGLFVLAALMIASFAGLESKLGRTDRRIARVEHKLDLILDHLGLHQDDPHLPQVAALLRDGKKIQAIKAYREATGADLREAKEAVERMG</sequence>
<reference evidence="2 3" key="1">
    <citation type="journal article" date="2014" name="Int. J. Syst. Evol. Microbiol.">
        <title>Complete genome sequence of Corynebacterium casei LMG S-19264T (=DSM 44701T), isolated from a smear-ripened cheese.</title>
        <authorList>
            <consortium name="US DOE Joint Genome Institute (JGI-PGF)"/>
            <person name="Walter F."/>
            <person name="Albersmeier A."/>
            <person name="Kalinowski J."/>
            <person name="Ruckert C."/>
        </authorList>
    </citation>
    <scope>NUCLEOTIDE SEQUENCE [LARGE SCALE GENOMIC DNA]</scope>
    <source>
        <strain evidence="2 3">CGMCC 4.7111</strain>
    </source>
</reference>
<keyword evidence="3" id="KW-1185">Reference proteome</keyword>
<feature type="domain" description="Large ribosomal subunit protein bL12 C-terminal" evidence="1">
    <location>
        <begin position="63"/>
        <end position="90"/>
    </location>
</feature>
<dbReference type="InterPro" id="IPR014719">
    <property type="entry name" value="Ribosomal_bL12_C/ClpS-like"/>
</dbReference>
<dbReference type="GO" id="GO:0003735">
    <property type="term" value="F:structural constituent of ribosome"/>
    <property type="evidence" value="ECO:0007669"/>
    <property type="project" value="InterPro"/>
</dbReference>
<evidence type="ECO:0000313" key="3">
    <source>
        <dbReference type="Proteomes" id="UP000600365"/>
    </source>
</evidence>
<protein>
    <recommendedName>
        <fullName evidence="1">Large ribosomal subunit protein bL12 C-terminal domain-containing protein</fullName>
    </recommendedName>
</protein>
<dbReference type="EMBL" id="BMMM01000006">
    <property type="protein sequence ID" value="GGN65598.1"/>
    <property type="molecule type" value="Genomic_DNA"/>
</dbReference>